<evidence type="ECO:0000256" key="9">
    <source>
        <dbReference type="SAM" id="Phobius"/>
    </source>
</evidence>
<keyword evidence="3 9" id="KW-0812">Transmembrane</keyword>
<dbReference type="GO" id="GO:0005524">
    <property type="term" value="F:ATP binding"/>
    <property type="evidence" value="ECO:0007669"/>
    <property type="project" value="UniProtKB-KW"/>
</dbReference>
<dbReference type="PROSITE" id="PS00211">
    <property type="entry name" value="ABC_TRANSPORTER_1"/>
    <property type="match status" value="1"/>
</dbReference>
<evidence type="ECO:0000256" key="2">
    <source>
        <dbReference type="ARBA" id="ARBA00022448"/>
    </source>
</evidence>
<sequence>MLRFRPAPLRLAVALAVGFVATRVVYRVLFAGAGGSGAVLIDAPVVRLPSPFEHVAMFGPITTGGLTAAALSALPIALVIVAVGVVNALVDVSRLFALGARGGPLAGSARALVIAWATFPALAEAVRRVRLARSLRGERGAGALIVPILEHTIERSIAIAASMEVRGFGARGRAEGDCERPAEVRDAEIGHGGEWSLAMPSLHLGPGSLTVLRGPTGSGKSTVLDALSGRLTHIDEGDAAGLLEVGGLDRLAVPPRETAGFVGVVAQQPRLAFAAETVDDEIGFSLAVRGVAPVIVRARVAEVVERLGIERLLGRDVRTLSAGEATLVAIAAAIVEHPILLLVDEPLADLDPPARAATIGLLGRIAHEAGVAVLVAEHRTAGFVGVADGWLEIVDGRVLPAEPPAGALPAEAPAVAAAVSEACPVAVPAALEQHPPLATVDGLTVRHGGTVAVDRASFELHRGEILVVDGPNGAGKSSLLTAIALGADEGEVRFAAMDATTNGRRARRARRRLVALVPDRSDDLLFADTVAAECRRADRTAGRPRGTTWTRFLELLGAGVPLTADASRPTTATDASALATRHPRDLSTGQRRLLVLAIQAGAGASVLLVDEPTRGLDPSARAMLAAALRGHAERGGAVVVATHDRDFAASVADRRLTMTDGVLGAPRGVGAPS</sequence>
<dbReference type="SUPFAM" id="SSF52540">
    <property type="entry name" value="P-loop containing nucleoside triphosphate hydrolases"/>
    <property type="match status" value="2"/>
</dbReference>
<dbReference type="CDD" id="cd03225">
    <property type="entry name" value="ABC_cobalt_CbiO_domain1"/>
    <property type="match status" value="1"/>
</dbReference>
<dbReference type="InterPro" id="IPR017871">
    <property type="entry name" value="ABC_transporter-like_CS"/>
</dbReference>
<dbReference type="Proteomes" id="UP000431080">
    <property type="component" value="Unassembled WGS sequence"/>
</dbReference>
<dbReference type="InterPro" id="IPR015856">
    <property type="entry name" value="ABC_transpr_CbiO/EcfA_su"/>
</dbReference>
<dbReference type="Gene3D" id="3.40.50.300">
    <property type="entry name" value="P-loop containing nucleotide triphosphate hydrolases"/>
    <property type="match status" value="2"/>
</dbReference>
<keyword evidence="2" id="KW-0813">Transport</keyword>
<feature type="domain" description="ABC transporter" evidence="10">
    <location>
        <begin position="438"/>
        <end position="672"/>
    </location>
</feature>
<dbReference type="PROSITE" id="PS50893">
    <property type="entry name" value="ABC_TRANSPORTER_2"/>
    <property type="match status" value="2"/>
</dbReference>
<feature type="domain" description="ABC transporter" evidence="10">
    <location>
        <begin position="182"/>
        <end position="420"/>
    </location>
</feature>
<dbReference type="PANTHER" id="PTHR24220:SF687">
    <property type="entry name" value="ABC TRANSPORTER ATP-BINDING PROTEIN SCO2324-RELATED"/>
    <property type="match status" value="1"/>
</dbReference>
<dbReference type="EMBL" id="WJIF01000003">
    <property type="protein sequence ID" value="MRG59834.1"/>
    <property type="molecule type" value="Genomic_DNA"/>
</dbReference>
<evidence type="ECO:0000256" key="7">
    <source>
        <dbReference type="ARBA" id="ARBA00023136"/>
    </source>
</evidence>
<keyword evidence="4" id="KW-0547">Nucleotide-binding</keyword>
<dbReference type="AlphaFoldDB" id="A0A6I2F6D5"/>
<evidence type="ECO:0000259" key="10">
    <source>
        <dbReference type="PROSITE" id="PS50893"/>
    </source>
</evidence>
<dbReference type="Pfam" id="PF00005">
    <property type="entry name" value="ABC_tran"/>
    <property type="match status" value="2"/>
</dbReference>
<keyword evidence="12" id="KW-1185">Reference proteome</keyword>
<dbReference type="InterPro" id="IPR003439">
    <property type="entry name" value="ABC_transporter-like_ATP-bd"/>
</dbReference>
<comment type="subcellular location">
    <subcellularLocation>
        <location evidence="1">Membrane</location>
        <topology evidence="1">Multi-pass membrane protein</topology>
    </subcellularLocation>
</comment>
<evidence type="ECO:0000256" key="8">
    <source>
        <dbReference type="SAM" id="MobiDB-lite"/>
    </source>
</evidence>
<protein>
    <submittedName>
        <fullName evidence="11">ATP-binding cassette domain-containing protein</fullName>
    </submittedName>
</protein>
<dbReference type="CDD" id="cd16914">
    <property type="entry name" value="EcfT"/>
    <property type="match status" value="1"/>
</dbReference>
<dbReference type="SMART" id="SM00382">
    <property type="entry name" value="AAA"/>
    <property type="match status" value="2"/>
</dbReference>
<comment type="caution">
    <text evidence="11">The sequence shown here is derived from an EMBL/GenBank/DDBJ whole genome shotgun (WGS) entry which is preliminary data.</text>
</comment>
<keyword evidence="6 9" id="KW-1133">Transmembrane helix</keyword>
<evidence type="ECO:0000256" key="6">
    <source>
        <dbReference type="ARBA" id="ARBA00022989"/>
    </source>
</evidence>
<dbReference type="GO" id="GO:0005886">
    <property type="term" value="C:plasma membrane"/>
    <property type="evidence" value="ECO:0007669"/>
    <property type="project" value="UniProtKB-ARBA"/>
</dbReference>
<keyword evidence="5 11" id="KW-0067">ATP-binding</keyword>
<keyword evidence="7 9" id="KW-0472">Membrane</keyword>
<evidence type="ECO:0000313" key="11">
    <source>
        <dbReference type="EMBL" id="MRG59834.1"/>
    </source>
</evidence>
<dbReference type="InterPro" id="IPR027417">
    <property type="entry name" value="P-loop_NTPase"/>
</dbReference>
<feature type="region of interest" description="Disordered" evidence="8">
    <location>
        <begin position="564"/>
        <end position="584"/>
    </location>
</feature>
<dbReference type="GO" id="GO:0016887">
    <property type="term" value="F:ATP hydrolysis activity"/>
    <property type="evidence" value="ECO:0007669"/>
    <property type="project" value="InterPro"/>
</dbReference>
<evidence type="ECO:0000256" key="3">
    <source>
        <dbReference type="ARBA" id="ARBA00022692"/>
    </source>
</evidence>
<gene>
    <name evidence="11" type="ORF">GE115_08130</name>
</gene>
<evidence type="ECO:0000313" key="12">
    <source>
        <dbReference type="Proteomes" id="UP000431080"/>
    </source>
</evidence>
<evidence type="ECO:0000256" key="1">
    <source>
        <dbReference type="ARBA" id="ARBA00004141"/>
    </source>
</evidence>
<evidence type="ECO:0000256" key="4">
    <source>
        <dbReference type="ARBA" id="ARBA00022741"/>
    </source>
</evidence>
<feature type="transmembrane region" description="Helical" evidence="9">
    <location>
        <begin position="102"/>
        <end position="123"/>
    </location>
</feature>
<dbReference type="InterPro" id="IPR015854">
    <property type="entry name" value="ABC_transpr_LolD-like"/>
</dbReference>
<name>A0A6I2F6D5_9MICO</name>
<accession>A0A6I2F6D5</accession>
<dbReference type="InterPro" id="IPR003593">
    <property type="entry name" value="AAA+_ATPase"/>
</dbReference>
<feature type="transmembrane region" description="Helical" evidence="9">
    <location>
        <begin position="64"/>
        <end position="90"/>
    </location>
</feature>
<reference evidence="11 12" key="1">
    <citation type="submission" date="2019-10" db="EMBL/GenBank/DDBJ databases">
        <authorList>
            <person name="Nie G."/>
            <person name="Ming H."/>
            <person name="Yi B."/>
        </authorList>
    </citation>
    <scope>NUCLEOTIDE SEQUENCE [LARGE SCALE GENOMIC DNA]</scope>
    <source>
        <strain evidence="11 12">CFH 90414</strain>
    </source>
</reference>
<dbReference type="RefSeq" id="WP_153684251.1">
    <property type="nucleotide sequence ID" value="NZ_WJIF01000003.1"/>
</dbReference>
<evidence type="ECO:0000256" key="5">
    <source>
        <dbReference type="ARBA" id="ARBA00022840"/>
    </source>
</evidence>
<proteinExistence type="predicted"/>
<dbReference type="GO" id="GO:0022857">
    <property type="term" value="F:transmembrane transporter activity"/>
    <property type="evidence" value="ECO:0007669"/>
    <property type="project" value="UniProtKB-ARBA"/>
</dbReference>
<organism evidence="11 12">
    <name type="scientific">Agromyces agglutinans</name>
    <dbReference type="NCBI Taxonomy" id="2662258"/>
    <lineage>
        <taxon>Bacteria</taxon>
        <taxon>Bacillati</taxon>
        <taxon>Actinomycetota</taxon>
        <taxon>Actinomycetes</taxon>
        <taxon>Micrococcales</taxon>
        <taxon>Microbacteriaceae</taxon>
        <taxon>Agromyces</taxon>
    </lineage>
</organism>
<dbReference type="PANTHER" id="PTHR24220">
    <property type="entry name" value="IMPORT ATP-BINDING PROTEIN"/>
    <property type="match status" value="1"/>
</dbReference>
<dbReference type="InterPro" id="IPR003339">
    <property type="entry name" value="ABC/ECF_trnsptr_transmembrane"/>
</dbReference>